<gene>
    <name evidence="1" type="ORF">EOD43_18425</name>
</gene>
<dbReference type="EMBL" id="SACN01000003">
    <property type="protein sequence ID" value="RVT90538.1"/>
    <property type="molecule type" value="Genomic_DNA"/>
</dbReference>
<dbReference type="InterPro" id="IPR013433">
    <property type="entry name" value="PHA_gran_rgn"/>
</dbReference>
<dbReference type="Proteomes" id="UP000282971">
    <property type="component" value="Unassembled WGS sequence"/>
</dbReference>
<dbReference type="AlphaFoldDB" id="A0A437LYM9"/>
<protein>
    <recommendedName>
        <fullName evidence="3">Polyhydroxyalkanoic acid system protein</fullName>
    </recommendedName>
</protein>
<keyword evidence="2" id="KW-1185">Reference proteome</keyword>
<comment type="caution">
    <text evidence="1">The sequence shown here is derived from an EMBL/GenBank/DDBJ whole genome shotgun (WGS) entry which is preliminary data.</text>
</comment>
<organism evidence="1 2">
    <name type="scientific">Sphingomonas crocodyli</name>
    <dbReference type="NCBI Taxonomy" id="1979270"/>
    <lineage>
        <taxon>Bacteria</taxon>
        <taxon>Pseudomonadati</taxon>
        <taxon>Pseudomonadota</taxon>
        <taxon>Alphaproteobacteria</taxon>
        <taxon>Sphingomonadales</taxon>
        <taxon>Sphingomonadaceae</taxon>
        <taxon>Sphingomonas</taxon>
    </lineage>
</organism>
<dbReference type="OrthoDB" id="8853368at2"/>
<proteinExistence type="predicted"/>
<evidence type="ECO:0008006" key="3">
    <source>
        <dbReference type="Google" id="ProtNLM"/>
    </source>
</evidence>
<reference evidence="1 2" key="1">
    <citation type="submission" date="2019-01" db="EMBL/GenBank/DDBJ databases">
        <authorList>
            <person name="Chen W.-M."/>
        </authorList>
    </citation>
    <scope>NUCLEOTIDE SEQUENCE [LARGE SCALE GENOMIC DNA]</scope>
    <source>
        <strain evidence="1 2">CCP-7</strain>
    </source>
</reference>
<dbReference type="Pfam" id="PF09650">
    <property type="entry name" value="PHA_gran_rgn"/>
    <property type="match status" value="1"/>
</dbReference>
<name>A0A437LYM9_9SPHN</name>
<evidence type="ECO:0000313" key="1">
    <source>
        <dbReference type="EMBL" id="RVT90538.1"/>
    </source>
</evidence>
<sequence length="100" mass="10940">MAEPVKIDIPHKLGQAAARNRLEAGFDRLTSFVPGGRVTEHVWEDNRLRFTVEALGQRVSARLDVLDQAVHAEIDLPPTLALFASRIKGALGEAGTRLLT</sequence>
<accession>A0A437LYM9</accession>
<evidence type="ECO:0000313" key="2">
    <source>
        <dbReference type="Proteomes" id="UP000282971"/>
    </source>
</evidence>